<feature type="transmembrane region" description="Helical" evidence="1">
    <location>
        <begin position="118"/>
        <end position="145"/>
    </location>
</feature>
<keyword evidence="1" id="KW-0472">Membrane</keyword>
<reference evidence="2 3" key="1">
    <citation type="submission" date="2018-06" db="EMBL/GenBank/DDBJ databases">
        <title>Noncontiguous genome sequence of Ruminococcaceae bacterium ASD2818.</title>
        <authorList>
            <person name="Chaplin A.V."/>
            <person name="Sokolova S.R."/>
            <person name="Kochetkova T.O."/>
            <person name="Goltsov A.Y."/>
            <person name="Trofimov D.Y."/>
            <person name="Efimov B.A."/>
        </authorList>
    </citation>
    <scope>NUCLEOTIDE SEQUENCE [LARGE SCALE GENOMIC DNA]</scope>
    <source>
        <strain evidence="2 3">ASD2818</strain>
    </source>
</reference>
<keyword evidence="1" id="KW-0812">Transmembrane</keyword>
<protein>
    <recommendedName>
        <fullName evidence="4">Zinc ribbon domain-containing protein</fullName>
    </recommendedName>
</protein>
<evidence type="ECO:0000256" key="1">
    <source>
        <dbReference type="SAM" id="Phobius"/>
    </source>
</evidence>
<organism evidence="2 3">
    <name type="scientific">Hydrogeniiclostridium mannosilyticum</name>
    <dbReference type="NCBI Taxonomy" id="2764322"/>
    <lineage>
        <taxon>Bacteria</taxon>
        <taxon>Bacillati</taxon>
        <taxon>Bacillota</taxon>
        <taxon>Clostridia</taxon>
        <taxon>Eubacteriales</taxon>
        <taxon>Acutalibacteraceae</taxon>
        <taxon>Hydrogeniiclostridium</taxon>
    </lineage>
</organism>
<sequence length="156" mass="17039">MGVGMWSVWFLIIWFLLFGLMITGKVFLALAVYQDARSRYNNNALMWGLLVGFFDLIPAIVYLCLRKNLGSGPILCPSCALYYAPFSGACPRCGAPNPAVHMNAYTDLMAAHKKAKNYLTVAIVAWGLVIVASVVLAFITVFAAIGSAAGGHYYYR</sequence>
<keyword evidence="1" id="KW-1133">Transmembrane helix</keyword>
<dbReference type="EMBL" id="QLYR01000004">
    <property type="protein sequence ID" value="RAQ28828.1"/>
    <property type="molecule type" value="Genomic_DNA"/>
</dbReference>
<proteinExistence type="predicted"/>
<dbReference type="AlphaFoldDB" id="A0A328UBB1"/>
<name>A0A328UBB1_9FIRM</name>
<dbReference type="Proteomes" id="UP000249377">
    <property type="component" value="Unassembled WGS sequence"/>
</dbReference>
<evidence type="ECO:0000313" key="3">
    <source>
        <dbReference type="Proteomes" id="UP000249377"/>
    </source>
</evidence>
<feature type="transmembrane region" description="Helical" evidence="1">
    <location>
        <begin position="45"/>
        <end position="65"/>
    </location>
</feature>
<gene>
    <name evidence="2" type="ORF">DPQ25_08570</name>
</gene>
<evidence type="ECO:0000313" key="2">
    <source>
        <dbReference type="EMBL" id="RAQ28828.1"/>
    </source>
</evidence>
<dbReference type="RefSeq" id="WP_112332749.1">
    <property type="nucleotide sequence ID" value="NZ_JADPHD010000011.1"/>
</dbReference>
<keyword evidence="3" id="KW-1185">Reference proteome</keyword>
<evidence type="ECO:0008006" key="4">
    <source>
        <dbReference type="Google" id="ProtNLM"/>
    </source>
</evidence>
<accession>A0A328UBB1</accession>
<comment type="caution">
    <text evidence="2">The sequence shown here is derived from an EMBL/GenBank/DDBJ whole genome shotgun (WGS) entry which is preliminary data.</text>
</comment>
<feature type="transmembrane region" description="Helical" evidence="1">
    <location>
        <begin position="7"/>
        <end position="33"/>
    </location>
</feature>